<evidence type="ECO:0000256" key="7">
    <source>
        <dbReference type="SAM" id="SignalP"/>
    </source>
</evidence>
<dbReference type="GO" id="GO:1901359">
    <property type="term" value="F:tungstate binding"/>
    <property type="evidence" value="ECO:0007669"/>
    <property type="project" value="UniProtKB-ARBA"/>
</dbReference>
<dbReference type="PANTHER" id="PTHR30632">
    <property type="entry name" value="MOLYBDATE-BINDING PERIPLASMIC PROTEIN"/>
    <property type="match status" value="1"/>
</dbReference>
<dbReference type="SUPFAM" id="SSF53850">
    <property type="entry name" value="Periplasmic binding protein-like II"/>
    <property type="match status" value="1"/>
</dbReference>
<dbReference type="PIRSF" id="PIRSF004846">
    <property type="entry name" value="ModA"/>
    <property type="match status" value="1"/>
</dbReference>
<feature type="binding site" evidence="6">
    <location>
        <position position="191"/>
    </location>
    <ligand>
        <name>molybdate</name>
        <dbReference type="ChEBI" id="CHEBI:36264"/>
    </ligand>
</feature>
<dbReference type="NCBIfam" id="TIGR01256">
    <property type="entry name" value="modA"/>
    <property type="match status" value="1"/>
</dbReference>
<dbReference type="GO" id="GO:0030288">
    <property type="term" value="C:outer membrane-bounded periplasmic space"/>
    <property type="evidence" value="ECO:0007669"/>
    <property type="project" value="TreeGrafter"/>
</dbReference>
<dbReference type="InterPro" id="IPR050682">
    <property type="entry name" value="ModA/WtpA"/>
</dbReference>
<dbReference type="CDD" id="cd13536">
    <property type="entry name" value="PBP2_EcModA"/>
    <property type="match status" value="1"/>
</dbReference>
<feature type="binding site" evidence="6">
    <location>
        <position position="61"/>
    </location>
    <ligand>
        <name>molybdate</name>
        <dbReference type="ChEBI" id="CHEBI:36264"/>
    </ligand>
</feature>
<gene>
    <name evidence="8" type="primary">modA</name>
    <name evidence="8" type="ORF">JF290_07955</name>
</gene>
<evidence type="ECO:0000256" key="3">
    <source>
        <dbReference type="ARBA" id="ARBA00022723"/>
    </source>
</evidence>
<evidence type="ECO:0000256" key="5">
    <source>
        <dbReference type="ARBA" id="ARBA00062515"/>
    </source>
</evidence>
<accession>A0A8J7JAI0</accession>
<evidence type="ECO:0000256" key="6">
    <source>
        <dbReference type="PIRSR" id="PIRSR004846-1"/>
    </source>
</evidence>
<sequence>MILPAVRKLLLALCLVTASTSAQADGPVTVFAAASLKTALDDIAARFAETGVKTRISYGGSSTLARQIQYGAPADLFLSANAEWMDRLEVEGLIEPGTRRDLLTNRLVLIAAPDVDDEIVIAPGFDLLGLLGDRRLAMALVDAVPAGLYGRAALQHLGVWEALSDRVAQADNVRAALMLVATGEAPFGIVYATDAEADPRVRVVGTFPEDSHPPIIYPVALVAGRATPDASALLAYLRGPEAAAILHSHGFGLASESGG</sequence>
<name>A0A8J7JAI0_9RHOB</name>
<dbReference type="InterPro" id="IPR005950">
    <property type="entry name" value="ModA"/>
</dbReference>
<evidence type="ECO:0000256" key="4">
    <source>
        <dbReference type="ARBA" id="ARBA00022729"/>
    </source>
</evidence>
<comment type="caution">
    <text evidence="8">The sequence shown here is derived from an EMBL/GenBank/DDBJ whole genome shotgun (WGS) entry which is preliminary data.</text>
</comment>
<feature type="binding site" evidence="6">
    <location>
        <position position="146"/>
    </location>
    <ligand>
        <name>molybdate</name>
        <dbReference type="ChEBI" id="CHEBI:36264"/>
    </ligand>
</feature>
<keyword evidence="3 6" id="KW-0479">Metal-binding</keyword>
<protein>
    <submittedName>
        <fullName evidence="8">Molybdate ABC transporter substrate-binding protein</fullName>
    </submittedName>
</protein>
<feature type="chain" id="PRO_5035312280" evidence="7">
    <location>
        <begin position="25"/>
        <end position="259"/>
    </location>
</feature>
<comment type="similarity">
    <text evidence="1">Belongs to the bacterial solute-binding protein ModA family.</text>
</comment>
<evidence type="ECO:0000313" key="8">
    <source>
        <dbReference type="EMBL" id="MBJ6371459.1"/>
    </source>
</evidence>
<evidence type="ECO:0000256" key="2">
    <source>
        <dbReference type="ARBA" id="ARBA00022505"/>
    </source>
</evidence>
<keyword evidence="4 7" id="KW-0732">Signal</keyword>
<dbReference type="AlphaFoldDB" id="A0A8J7JAI0"/>
<organism evidence="8 9">
    <name type="scientific">Sedimentitalea arenosa</name>
    <dbReference type="NCBI Taxonomy" id="2798803"/>
    <lineage>
        <taxon>Bacteria</taxon>
        <taxon>Pseudomonadati</taxon>
        <taxon>Pseudomonadota</taxon>
        <taxon>Alphaproteobacteria</taxon>
        <taxon>Rhodobacterales</taxon>
        <taxon>Paracoccaceae</taxon>
        <taxon>Sedimentitalea</taxon>
    </lineage>
</organism>
<dbReference type="GO" id="GO:0030973">
    <property type="term" value="F:molybdate ion binding"/>
    <property type="evidence" value="ECO:0007669"/>
    <property type="project" value="TreeGrafter"/>
</dbReference>
<feature type="binding site" evidence="6">
    <location>
        <position position="173"/>
    </location>
    <ligand>
        <name>molybdate</name>
        <dbReference type="ChEBI" id="CHEBI:36264"/>
    </ligand>
</feature>
<reference evidence="8" key="1">
    <citation type="submission" date="2020-12" db="EMBL/GenBank/DDBJ databases">
        <title>Sedimentitalea sp. nov., isolated from sand in Incheon.</title>
        <authorList>
            <person name="Kim W."/>
        </authorList>
    </citation>
    <scope>NUCLEOTIDE SEQUENCE</scope>
    <source>
        <strain evidence="8">CAU 1593</strain>
    </source>
</reference>
<dbReference type="PANTHER" id="PTHR30632:SF17">
    <property type="entry name" value="MOLYBDATE-BINDING PROTEIN MODA"/>
    <property type="match status" value="1"/>
</dbReference>
<keyword evidence="2 6" id="KW-0500">Molybdenum</keyword>
<evidence type="ECO:0000256" key="1">
    <source>
        <dbReference type="ARBA" id="ARBA00009175"/>
    </source>
</evidence>
<dbReference type="Gene3D" id="3.40.190.10">
    <property type="entry name" value="Periplasmic binding protein-like II"/>
    <property type="match status" value="2"/>
</dbReference>
<feature type="binding site" evidence="6">
    <location>
        <position position="35"/>
    </location>
    <ligand>
        <name>molybdate</name>
        <dbReference type="ChEBI" id="CHEBI:36264"/>
    </ligand>
</feature>
<dbReference type="FunFam" id="3.40.190.10:FF:000035">
    <property type="entry name" value="Molybdate ABC transporter substrate-binding protein"/>
    <property type="match status" value="1"/>
</dbReference>
<dbReference type="Pfam" id="PF13531">
    <property type="entry name" value="SBP_bac_11"/>
    <property type="match status" value="1"/>
</dbReference>
<dbReference type="Proteomes" id="UP000619079">
    <property type="component" value="Unassembled WGS sequence"/>
</dbReference>
<comment type="subunit">
    <text evidence="5">The complex is composed of two ATP-binding proteins (ModC), two transmembrane proteins (ModB) and a solute-binding protein (ModA).</text>
</comment>
<dbReference type="GO" id="GO:0015689">
    <property type="term" value="P:molybdate ion transport"/>
    <property type="evidence" value="ECO:0007669"/>
    <property type="project" value="InterPro"/>
</dbReference>
<dbReference type="GO" id="GO:0046872">
    <property type="term" value="F:metal ion binding"/>
    <property type="evidence" value="ECO:0007669"/>
    <property type="project" value="UniProtKB-KW"/>
</dbReference>
<feature type="signal peptide" evidence="7">
    <location>
        <begin position="1"/>
        <end position="24"/>
    </location>
</feature>
<keyword evidence="9" id="KW-1185">Reference proteome</keyword>
<dbReference type="EMBL" id="JAELVR010000004">
    <property type="protein sequence ID" value="MBJ6371459.1"/>
    <property type="molecule type" value="Genomic_DNA"/>
</dbReference>
<evidence type="ECO:0000313" key="9">
    <source>
        <dbReference type="Proteomes" id="UP000619079"/>
    </source>
</evidence>
<proteinExistence type="inferred from homology"/>
<dbReference type="RefSeq" id="WP_199024313.1">
    <property type="nucleotide sequence ID" value="NZ_JAELVR010000004.1"/>
</dbReference>